<dbReference type="PANTHER" id="PTHR30005">
    <property type="entry name" value="EXOPOLYPHOSPHATASE"/>
    <property type="match status" value="1"/>
</dbReference>
<dbReference type="KEGG" id="str:Sterm_2207"/>
<proteinExistence type="predicted"/>
<sequence>MIASIIDIGTNSCRLMIADSKNNTVNPLIKKVEFTRLGEGVNKTKMLATEAVNRTLKVLKEYKKISDSYNSEKILAFATSAVRDSSNREEFLELVKRECGIIINCISGIEEGKAAFVGGTSFLDSHYSKVLLVDIGGGSTEFSYGAPKKIPKHVKSFDLGAVRFKEMLEEGTTYQELENHINNELSKIDFITSDFELLGVAASITGQIALYYDEPYDPAKSHNKKLTLDMIRDNFHKLSKMSVEEIMKLPSINAKRADVITSGTFLLLKILEYFNKEYILTSEIDLLEGHFILNILN</sequence>
<dbReference type="Pfam" id="PF02541">
    <property type="entry name" value="Ppx-GppA"/>
    <property type="match status" value="1"/>
</dbReference>
<dbReference type="HOGENOM" id="CLU_025908_1_2_0"/>
<dbReference type="AlphaFoldDB" id="D1AKE5"/>
<evidence type="ECO:0000313" key="3">
    <source>
        <dbReference type="Proteomes" id="UP000000845"/>
    </source>
</evidence>
<name>D1AKE5_SEBTE</name>
<reference evidence="2 3" key="2">
    <citation type="journal article" date="2010" name="Stand. Genomic Sci.">
        <title>Complete genome sequence of Sebaldella termitidis type strain (NCTC 11300).</title>
        <authorList>
            <person name="Harmon-Smith M."/>
            <person name="Celia L."/>
            <person name="Chertkov O."/>
            <person name="Lapidus A."/>
            <person name="Copeland A."/>
            <person name="Glavina Del Rio T."/>
            <person name="Nolan M."/>
            <person name="Lucas S."/>
            <person name="Tice H."/>
            <person name="Cheng J.F."/>
            <person name="Han C."/>
            <person name="Detter J.C."/>
            <person name="Bruce D."/>
            <person name="Goodwin L."/>
            <person name="Pitluck S."/>
            <person name="Pati A."/>
            <person name="Liolios K."/>
            <person name="Ivanova N."/>
            <person name="Mavromatis K."/>
            <person name="Mikhailova N."/>
            <person name="Chen A."/>
            <person name="Palaniappan K."/>
            <person name="Land M."/>
            <person name="Hauser L."/>
            <person name="Chang Y.J."/>
            <person name="Jeffries C.D."/>
            <person name="Brettin T."/>
            <person name="Goker M."/>
            <person name="Beck B."/>
            <person name="Bristow J."/>
            <person name="Eisen J.A."/>
            <person name="Markowitz V."/>
            <person name="Hugenholtz P."/>
            <person name="Kyrpides N.C."/>
            <person name="Klenk H.P."/>
            <person name="Chen F."/>
        </authorList>
    </citation>
    <scope>NUCLEOTIDE SEQUENCE [LARGE SCALE GENOMIC DNA]</scope>
    <source>
        <strain evidence="3">ATCC 33386 / NCTC 11300</strain>
    </source>
</reference>
<dbReference type="Gene3D" id="3.30.420.150">
    <property type="entry name" value="Exopolyphosphatase. Domain 2"/>
    <property type="match status" value="1"/>
</dbReference>
<reference evidence="3" key="1">
    <citation type="submission" date="2009-09" db="EMBL/GenBank/DDBJ databases">
        <title>The complete chromosome of Sebaldella termitidis ATCC 33386.</title>
        <authorList>
            <consortium name="US DOE Joint Genome Institute (JGI-PGF)"/>
            <person name="Lucas S."/>
            <person name="Copeland A."/>
            <person name="Lapidus A."/>
            <person name="Glavina del Rio T."/>
            <person name="Dalin E."/>
            <person name="Tice H."/>
            <person name="Bruce D."/>
            <person name="Goodwin L."/>
            <person name="Pitluck S."/>
            <person name="Kyrpides N."/>
            <person name="Mavromatis K."/>
            <person name="Ivanova N."/>
            <person name="Mikhailova N."/>
            <person name="Sims D."/>
            <person name="Meincke L."/>
            <person name="Brettin T."/>
            <person name="Detter J.C."/>
            <person name="Han C."/>
            <person name="Larimer F."/>
            <person name="Land M."/>
            <person name="Hauser L."/>
            <person name="Markowitz V."/>
            <person name="Cheng J.F."/>
            <person name="Hugenholtz P."/>
            <person name="Woyke T."/>
            <person name="Wu D."/>
            <person name="Eisen J.A."/>
        </authorList>
    </citation>
    <scope>NUCLEOTIDE SEQUENCE [LARGE SCALE GENOMIC DNA]</scope>
    <source>
        <strain evidence="3">ATCC 33386 / NCTC 11300</strain>
    </source>
</reference>
<evidence type="ECO:0000259" key="1">
    <source>
        <dbReference type="Pfam" id="PF02541"/>
    </source>
</evidence>
<accession>D1AKE5</accession>
<dbReference type="Proteomes" id="UP000000845">
    <property type="component" value="Chromosome"/>
</dbReference>
<organism evidence="2 3">
    <name type="scientific">Sebaldella termitidis (strain ATCC 33386 / NCTC 11300)</name>
    <dbReference type="NCBI Taxonomy" id="526218"/>
    <lineage>
        <taxon>Bacteria</taxon>
        <taxon>Fusobacteriati</taxon>
        <taxon>Fusobacteriota</taxon>
        <taxon>Fusobacteriia</taxon>
        <taxon>Fusobacteriales</taxon>
        <taxon>Leptotrichiaceae</taxon>
        <taxon>Sebaldella</taxon>
    </lineage>
</organism>
<dbReference type="GO" id="GO:0016462">
    <property type="term" value="F:pyrophosphatase activity"/>
    <property type="evidence" value="ECO:0007669"/>
    <property type="project" value="TreeGrafter"/>
</dbReference>
<dbReference type="PANTHER" id="PTHR30005:SF0">
    <property type="entry name" value="RETROGRADE REGULATION PROTEIN 2"/>
    <property type="match status" value="1"/>
</dbReference>
<dbReference type="SUPFAM" id="SSF53067">
    <property type="entry name" value="Actin-like ATPase domain"/>
    <property type="match status" value="2"/>
</dbReference>
<gene>
    <name evidence="2" type="ordered locus">Sterm_2207</name>
</gene>
<evidence type="ECO:0000313" key="2">
    <source>
        <dbReference type="EMBL" id="ACZ09061.1"/>
    </source>
</evidence>
<dbReference type="RefSeq" id="WP_012861655.1">
    <property type="nucleotide sequence ID" value="NC_013517.1"/>
</dbReference>
<dbReference type="eggNOG" id="COG0248">
    <property type="taxonomic scope" value="Bacteria"/>
</dbReference>
<dbReference type="InterPro" id="IPR003695">
    <property type="entry name" value="Ppx_GppA_N"/>
</dbReference>
<dbReference type="CDD" id="cd24120">
    <property type="entry name" value="ASKHA_NBD_AroB-like"/>
    <property type="match status" value="1"/>
</dbReference>
<keyword evidence="3" id="KW-1185">Reference proteome</keyword>
<feature type="domain" description="Ppx/GppA phosphatase N-terminal" evidence="1">
    <location>
        <begin position="17"/>
        <end position="291"/>
    </location>
</feature>
<dbReference type="STRING" id="526218.Sterm_2207"/>
<dbReference type="InterPro" id="IPR050273">
    <property type="entry name" value="GppA/Ppx_hydrolase"/>
</dbReference>
<dbReference type="EMBL" id="CP001739">
    <property type="protein sequence ID" value="ACZ09061.1"/>
    <property type="molecule type" value="Genomic_DNA"/>
</dbReference>
<protein>
    <submittedName>
        <fullName evidence="2">Ppx/GppA phosphatase</fullName>
    </submittedName>
</protein>
<dbReference type="Gene3D" id="3.30.420.40">
    <property type="match status" value="1"/>
</dbReference>
<dbReference type="InterPro" id="IPR043129">
    <property type="entry name" value="ATPase_NBD"/>
</dbReference>